<dbReference type="Pfam" id="PF10988">
    <property type="entry name" value="DUF2807"/>
    <property type="match status" value="1"/>
</dbReference>
<comment type="caution">
    <text evidence="3">The sequence shown here is derived from an EMBL/GenBank/DDBJ whole genome shotgun (WGS) entry which is preliminary data.</text>
</comment>
<dbReference type="InterPro" id="IPR021255">
    <property type="entry name" value="DUF2807"/>
</dbReference>
<protein>
    <submittedName>
        <fullName evidence="3">DUF2807 domain-containing protein</fullName>
    </submittedName>
</protein>
<name>A0A842ISI5_9FLAO</name>
<feature type="signal peptide" evidence="1">
    <location>
        <begin position="1"/>
        <end position="21"/>
    </location>
</feature>
<evidence type="ECO:0000313" key="4">
    <source>
        <dbReference type="Proteomes" id="UP000533900"/>
    </source>
</evidence>
<evidence type="ECO:0000259" key="2">
    <source>
        <dbReference type="Pfam" id="PF10988"/>
    </source>
</evidence>
<dbReference type="EMBL" id="JACLCP010000001">
    <property type="protein sequence ID" value="MBC2844733.1"/>
    <property type="molecule type" value="Genomic_DNA"/>
</dbReference>
<reference evidence="3" key="1">
    <citation type="submission" date="2020-08" db="EMBL/GenBank/DDBJ databases">
        <title>Winogradskyella ouciana sp. nov., isolated from the hadal seawater of the Mariana Trench.</title>
        <authorList>
            <person name="He X."/>
        </authorList>
    </citation>
    <scope>NUCLEOTIDE SEQUENCE [LARGE SCALE GENOMIC DNA]</scope>
    <source>
        <strain evidence="3">KCTC 52348</strain>
    </source>
</reference>
<keyword evidence="4" id="KW-1185">Reference proteome</keyword>
<proteinExistence type="predicted"/>
<gene>
    <name evidence="3" type="ORF">H7F21_06475</name>
</gene>
<dbReference type="RefSeq" id="WP_185788380.1">
    <property type="nucleotide sequence ID" value="NZ_JACLCP010000001.1"/>
</dbReference>
<dbReference type="AlphaFoldDB" id="A0A842ISI5"/>
<dbReference type="Proteomes" id="UP000533900">
    <property type="component" value="Unassembled WGS sequence"/>
</dbReference>
<accession>A0A842ISI5</accession>
<feature type="chain" id="PRO_5032897899" evidence="1">
    <location>
        <begin position="22"/>
        <end position="247"/>
    </location>
</feature>
<sequence>MKSLKQILIIALICTSQIMLAQTKTDVSSFTKVIISPHIETTFVQGDEESVTILDNILSDDKVNIEVNNGTLRVYLDDAKLTTKQKKVVKNGMKMKVPIYKGKVLTIKVTYKHIDNLSLRGEERTVCESLIDVEKFKLKIYGESEVTFNDVNFKEFDVDIYGESQLTIKNGNTENQHITAFGEGEINLVQVDNKTSKLKAYGEAEFKVNVSQHIKFTAYGEAELYYKGTAQVNQGLSFGDSQINKID</sequence>
<dbReference type="Gene3D" id="2.160.20.120">
    <property type="match status" value="1"/>
</dbReference>
<feature type="domain" description="Putative auto-transporter adhesin head GIN" evidence="2">
    <location>
        <begin position="30"/>
        <end position="230"/>
    </location>
</feature>
<evidence type="ECO:0000256" key="1">
    <source>
        <dbReference type="SAM" id="SignalP"/>
    </source>
</evidence>
<organism evidence="3 4">
    <name type="scientific">Winogradskyella flava</name>
    <dbReference type="NCBI Taxonomy" id="1884876"/>
    <lineage>
        <taxon>Bacteria</taxon>
        <taxon>Pseudomonadati</taxon>
        <taxon>Bacteroidota</taxon>
        <taxon>Flavobacteriia</taxon>
        <taxon>Flavobacteriales</taxon>
        <taxon>Flavobacteriaceae</taxon>
        <taxon>Winogradskyella</taxon>
    </lineage>
</organism>
<keyword evidence="1" id="KW-0732">Signal</keyword>
<evidence type="ECO:0000313" key="3">
    <source>
        <dbReference type="EMBL" id="MBC2844733.1"/>
    </source>
</evidence>